<evidence type="ECO:0000256" key="2">
    <source>
        <dbReference type="ARBA" id="ARBA00009399"/>
    </source>
</evidence>
<evidence type="ECO:0000256" key="4">
    <source>
        <dbReference type="ARBA" id="ARBA00022989"/>
    </source>
</evidence>
<evidence type="ECO:0000256" key="3">
    <source>
        <dbReference type="ARBA" id="ARBA00022692"/>
    </source>
</evidence>
<proteinExistence type="inferred from homology"/>
<dbReference type="Proteomes" id="UP000621859">
    <property type="component" value="Unassembled WGS sequence"/>
</dbReference>
<gene>
    <name evidence="8" type="ORF">GCM10010971_13510</name>
</gene>
<keyword evidence="3 6" id="KW-0812">Transmembrane</keyword>
<keyword evidence="5 6" id="KW-0472">Membrane</keyword>
<reference evidence="9" key="1">
    <citation type="journal article" date="2019" name="Int. J. Syst. Evol. Microbiol.">
        <title>The Global Catalogue of Microorganisms (GCM) 10K type strain sequencing project: providing services to taxonomists for standard genome sequencing and annotation.</title>
        <authorList>
            <consortium name="The Broad Institute Genomics Platform"/>
            <consortium name="The Broad Institute Genome Sequencing Center for Infectious Disease"/>
            <person name="Wu L."/>
            <person name="Ma J."/>
        </authorList>
    </citation>
    <scope>NUCLEOTIDE SEQUENCE [LARGE SCALE GENOMIC DNA]</scope>
    <source>
        <strain evidence="9">CGMCC 1.8860</strain>
    </source>
</reference>
<feature type="transmembrane region" description="Helical" evidence="6">
    <location>
        <begin position="41"/>
        <end position="64"/>
    </location>
</feature>
<feature type="transmembrane region" description="Helical" evidence="6">
    <location>
        <begin position="76"/>
        <end position="98"/>
    </location>
</feature>
<feature type="transmembrane region" description="Helical" evidence="6">
    <location>
        <begin position="110"/>
        <end position="126"/>
    </location>
</feature>
<dbReference type="EMBL" id="BMLY01000002">
    <property type="protein sequence ID" value="GGP25532.1"/>
    <property type="molecule type" value="Genomic_DNA"/>
</dbReference>
<keyword evidence="4 6" id="KW-1133">Transmembrane helix</keyword>
<evidence type="ECO:0000256" key="1">
    <source>
        <dbReference type="ARBA" id="ARBA00004141"/>
    </source>
</evidence>
<evidence type="ECO:0000313" key="8">
    <source>
        <dbReference type="EMBL" id="GGP25532.1"/>
    </source>
</evidence>
<feature type="transmembrane region" description="Helical" evidence="6">
    <location>
        <begin position="12"/>
        <end position="35"/>
    </location>
</feature>
<comment type="similarity">
    <text evidence="2">Belongs to the GtrA family.</text>
</comment>
<evidence type="ECO:0000259" key="7">
    <source>
        <dbReference type="Pfam" id="PF04138"/>
    </source>
</evidence>
<dbReference type="InterPro" id="IPR007267">
    <property type="entry name" value="GtrA_DPMS_TM"/>
</dbReference>
<sequence>MTDKPQSTLQQFIRYVGIGGVSFVLDFATLTLVVSHLHASVLTGATAGFLVGATVNYLLCLYFVFSARTLRQHRMVEFWIFVLIGVIGLGINDTIIYACHSWLPALDYRAGKFIAAAVVLIFNFTFRKLILFNNRRSDSAVQVEVAAPLQQLP</sequence>
<dbReference type="PANTHER" id="PTHR38459:SF1">
    <property type="entry name" value="PROPHAGE BACTOPRENOL-LINKED GLUCOSE TRANSLOCASE HOMOLOG"/>
    <property type="match status" value="1"/>
</dbReference>
<dbReference type="RefSeq" id="WP_188690828.1">
    <property type="nucleotide sequence ID" value="NZ_BMLY01000002.1"/>
</dbReference>
<comment type="subcellular location">
    <subcellularLocation>
        <location evidence="1">Membrane</location>
        <topology evidence="1">Multi-pass membrane protein</topology>
    </subcellularLocation>
</comment>
<dbReference type="InterPro" id="IPR051401">
    <property type="entry name" value="GtrA_CellWall_Glycosyl"/>
</dbReference>
<keyword evidence="9" id="KW-1185">Reference proteome</keyword>
<evidence type="ECO:0000256" key="6">
    <source>
        <dbReference type="SAM" id="Phobius"/>
    </source>
</evidence>
<dbReference type="Pfam" id="PF04138">
    <property type="entry name" value="GtrA_DPMS_TM"/>
    <property type="match status" value="1"/>
</dbReference>
<accession>A0ABQ2PJ95</accession>
<evidence type="ECO:0000256" key="5">
    <source>
        <dbReference type="ARBA" id="ARBA00023136"/>
    </source>
</evidence>
<organism evidence="8 9">
    <name type="scientific">Silvimonas amylolytica</name>
    <dbReference type="NCBI Taxonomy" id="449663"/>
    <lineage>
        <taxon>Bacteria</taxon>
        <taxon>Pseudomonadati</taxon>
        <taxon>Pseudomonadota</taxon>
        <taxon>Betaproteobacteria</taxon>
        <taxon>Neisseriales</taxon>
        <taxon>Chitinibacteraceae</taxon>
        <taxon>Silvimonas</taxon>
    </lineage>
</organism>
<feature type="domain" description="GtrA/DPMS transmembrane" evidence="7">
    <location>
        <begin position="14"/>
        <end position="132"/>
    </location>
</feature>
<evidence type="ECO:0000313" key="9">
    <source>
        <dbReference type="Proteomes" id="UP000621859"/>
    </source>
</evidence>
<name>A0ABQ2PJ95_9NEIS</name>
<protein>
    <recommendedName>
        <fullName evidence="7">GtrA/DPMS transmembrane domain-containing protein</fullName>
    </recommendedName>
</protein>
<comment type="caution">
    <text evidence="8">The sequence shown here is derived from an EMBL/GenBank/DDBJ whole genome shotgun (WGS) entry which is preliminary data.</text>
</comment>
<dbReference type="PANTHER" id="PTHR38459">
    <property type="entry name" value="PROPHAGE BACTOPRENOL-LINKED GLUCOSE TRANSLOCASE HOMOLOG"/>
    <property type="match status" value="1"/>
</dbReference>